<dbReference type="eggNOG" id="ENOG503101A">
    <property type="taxonomic scope" value="Bacteria"/>
</dbReference>
<evidence type="ECO:0000313" key="2">
    <source>
        <dbReference type="Proteomes" id="UP000002221"/>
    </source>
</evidence>
<dbReference type="KEGG" id="rmr:Rmar_1368"/>
<sequence length="584" mass="66451">MEQQRAWWRLFLIALTLAVSLNLPRLAAALRTYLTPPPEPVAATAPPAPPTETHAALTFGSFAADLHPDVRYGPYFTGALTPADRSIPVAPLLSDFQALLTQYTLRQAVDDNFTIRVYDGARGELLVRYELIDERQRYQETGVIDWDEVDRRRREITRTLLDSFVARGFSREALVVRWGRANQVQEAYLRAAPYLEYEIRLARLLDLSLLSTAVSVVETFSNDRLVSPAGARSRYQLMPYLLRQYDIHHYTLRTAAGNRIRVLEEWHPLLTMEPAFLVMRSYANAVGHEVPGLSAYHTGPANLFRVYRQFLTEGIAYLKPGTTVLDAYLWALTEGFDELARRTTFRGHSRGYIPSLYGTLRALEHLPLDTSRTVQAELVQVVSPEPFYLSDLLALLHAAGADTLDWRVATPATSLYNRFRLLNPHFELPAVPDSAGVPPSGDVHFAITDHTPPIRFFLPPGTTRRLRHLGFDGLHLLQRFDHTTFTRSEQEYTPWDQAYADLLEDVRHFGFTFANRARLDSLAVRFEQLAEETPTPYRQRQLQIIRTHARLWQFGAWEKLAHAAEAATGRLRLPARPPEVSESD</sequence>
<dbReference type="EMBL" id="CP001807">
    <property type="protein sequence ID" value="ACY48257.1"/>
    <property type="molecule type" value="Genomic_DNA"/>
</dbReference>
<proteinExistence type="predicted"/>
<protein>
    <recommendedName>
        <fullName evidence="3">Transglycosylase SLT domain-containing protein</fullName>
    </recommendedName>
</protein>
<accession>D0MIE9</accession>
<dbReference type="OrthoDB" id="1490753at2"/>
<reference evidence="1 2" key="1">
    <citation type="journal article" date="2009" name="Stand. Genomic Sci.">
        <title>Complete genome sequence of Rhodothermus marinus type strain (R-10).</title>
        <authorList>
            <person name="Nolan M."/>
            <person name="Tindall B.J."/>
            <person name="Pomrenke H."/>
            <person name="Lapidus A."/>
            <person name="Copeland A."/>
            <person name="Glavina Del Rio T."/>
            <person name="Lucas S."/>
            <person name="Chen F."/>
            <person name="Tice H."/>
            <person name="Cheng J.F."/>
            <person name="Saunders E."/>
            <person name="Han C."/>
            <person name="Bruce D."/>
            <person name="Goodwin L."/>
            <person name="Chain P."/>
            <person name="Pitluck S."/>
            <person name="Ovchinikova G."/>
            <person name="Pati A."/>
            <person name="Ivanova N."/>
            <person name="Mavromatis K."/>
            <person name="Chen A."/>
            <person name="Palaniappan K."/>
            <person name="Land M."/>
            <person name="Hauser L."/>
            <person name="Chang Y.J."/>
            <person name="Jeffries C.D."/>
            <person name="Brettin T."/>
            <person name="Goker M."/>
            <person name="Bristow J."/>
            <person name="Eisen J.A."/>
            <person name="Markowitz V."/>
            <person name="Hugenholtz P."/>
            <person name="Kyrpides N.C."/>
            <person name="Klenk H.P."/>
            <person name="Detter J.C."/>
        </authorList>
    </citation>
    <scope>NUCLEOTIDE SEQUENCE [LARGE SCALE GENOMIC DNA]</scope>
    <source>
        <strain evidence="2">ATCC 43812 / DSM 4252 / R-10</strain>
    </source>
</reference>
<evidence type="ECO:0000313" key="1">
    <source>
        <dbReference type="EMBL" id="ACY48257.1"/>
    </source>
</evidence>
<dbReference type="RefSeq" id="WP_012843868.1">
    <property type="nucleotide sequence ID" value="NC_013501.1"/>
</dbReference>
<dbReference type="Proteomes" id="UP000002221">
    <property type="component" value="Chromosome"/>
</dbReference>
<evidence type="ECO:0008006" key="3">
    <source>
        <dbReference type="Google" id="ProtNLM"/>
    </source>
</evidence>
<organism evidence="1 2">
    <name type="scientific">Rhodothermus marinus (strain ATCC 43812 / DSM 4252 / R-10)</name>
    <name type="common">Rhodothermus obamensis</name>
    <dbReference type="NCBI Taxonomy" id="518766"/>
    <lineage>
        <taxon>Bacteria</taxon>
        <taxon>Pseudomonadati</taxon>
        <taxon>Rhodothermota</taxon>
        <taxon>Rhodothermia</taxon>
        <taxon>Rhodothermales</taxon>
        <taxon>Rhodothermaceae</taxon>
        <taxon>Rhodothermus</taxon>
    </lineage>
</organism>
<name>D0MIE9_RHOM4</name>
<dbReference type="HOGENOM" id="CLU_466815_0_0_10"/>
<gene>
    <name evidence="1" type="ordered locus">Rmar_1368</name>
</gene>
<dbReference type="STRING" id="518766.Rmar_1368"/>
<dbReference type="AlphaFoldDB" id="D0MIE9"/>
<keyword evidence="2" id="KW-1185">Reference proteome</keyword>